<dbReference type="EMBL" id="JADEVV010000043">
    <property type="protein sequence ID" value="MBE9254905.1"/>
    <property type="molecule type" value="Genomic_DNA"/>
</dbReference>
<name>A0ABR9VU63_9SYNC</name>
<feature type="non-terminal residue" evidence="2">
    <location>
        <position position="1"/>
    </location>
</feature>
<comment type="caution">
    <text evidence="2">The sequence shown here is derived from an EMBL/GenBank/DDBJ whole genome shotgun (WGS) entry which is preliminary data.</text>
</comment>
<evidence type="ECO:0000313" key="2">
    <source>
        <dbReference type="EMBL" id="MBE9254905.1"/>
    </source>
</evidence>
<reference evidence="2 3" key="1">
    <citation type="submission" date="2020-10" db="EMBL/GenBank/DDBJ databases">
        <authorList>
            <person name="Castelo-Branco R."/>
            <person name="Eusebio N."/>
            <person name="Adriana R."/>
            <person name="Vieira A."/>
            <person name="Brugerolle De Fraissinette N."/>
            <person name="Rezende De Castro R."/>
            <person name="Schneider M.P."/>
            <person name="Vasconcelos V."/>
            <person name="Leao P.N."/>
        </authorList>
    </citation>
    <scope>NUCLEOTIDE SEQUENCE [LARGE SCALE GENOMIC DNA]</scope>
    <source>
        <strain evidence="2 3">LEGE 00031</strain>
    </source>
</reference>
<evidence type="ECO:0000256" key="1">
    <source>
        <dbReference type="SAM" id="MobiDB-lite"/>
    </source>
</evidence>
<accession>A0ABR9VU63</accession>
<keyword evidence="3" id="KW-1185">Reference proteome</keyword>
<proteinExistence type="predicted"/>
<protein>
    <submittedName>
        <fullName evidence="2">Uncharacterized protein</fullName>
    </submittedName>
</protein>
<sequence length="129" mass="14450">EEPAPPPAMANTSFEQPEEHPPVDPEPQLDFAPKQSPETPELPLPLPVETEPELSEPAMASAEATDLPEGPMDFSEIIARSNLELKRLGWTSEQGRNYLLQTYGKRSRQLLSDEQLIEFLAYLEQQPTP</sequence>
<organism evidence="2 3">
    <name type="scientific">Synechocystis salina LEGE 00031</name>
    <dbReference type="NCBI Taxonomy" id="1828736"/>
    <lineage>
        <taxon>Bacteria</taxon>
        <taxon>Bacillati</taxon>
        <taxon>Cyanobacteriota</taxon>
        <taxon>Cyanophyceae</taxon>
        <taxon>Synechococcales</taxon>
        <taxon>Merismopediaceae</taxon>
        <taxon>Synechocystis</taxon>
    </lineage>
</organism>
<feature type="region of interest" description="Disordered" evidence="1">
    <location>
        <begin position="1"/>
        <end position="72"/>
    </location>
</feature>
<dbReference type="Proteomes" id="UP000658720">
    <property type="component" value="Unassembled WGS sequence"/>
</dbReference>
<gene>
    <name evidence="2" type="ORF">IQ217_13860</name>
</gene>
<evidence type="ECO:0000313" key="3">
    <source>
        <dbReference type="Proteomes" id="UP000658720"/>
    </source>
</evidence>